<dbReference type="SMART" id="SM00422">
    <property type="entry name" value="HTH_MERR"/>
    <property type="match status" value="1"/>
</dbReference>
<gene>
    <name evidence="3" type="ORF">CSW57_15330</name>
</gene>
<reference evidence="3 4" key="1">
    <citation type="submission" date="2017-10" db="EMBL/GenBank/DDBJ databases">
        <title>The draft genome sequence of Williamsia sp. BULT 1.1 isolated from the semi-arid grassland soils from South Africa.</title>
        <authorList>
            <person name="Kabwe M.H."/>
            <person name="Govender N."/>
            <person name="Mutseka Lunga P."/>
            <person name="Vikram S."/>
            <person name="Makhalanyane T.P."/>
        </authorList>
    </citation>
    <scope>NUCLEOTIDE SEQUENCE [LARGE SCALE GENOMIC DNA]</scope>
    <source>
        <strain evidence="3 4">BULT 1.1</strain>
    </source>
</reference>
<protein>
    <submittedName>
        <fullName evidence="3">MerR family transcriptional regulator</fullName>
    </submittedName>
</protein>
<evidence type="ECO:0000313" key="4">
    <source>
        <dbReference type="Proteomes" id="UP000225108"/>
    </source>
</evidence>
<dbReference type="PANTHER" id="PTHR30204:SF97">
    <property type="entry name" value="MERR FAMILY REGULATORY PROTEIN"/>
    <property type="match status" value="1"/>
</dbReference>
<evidence type="ECO:0000313" key="3">
    <source>
        <dbReference type="EMBL" id="PHV65188.1"/>
    </source>
</evidence>
<dbReference type="EMBL" id="PEBD01000010">
    <property type="protein sequence ID" value="PHV65188.1"/>
    <property type="molecule type" value="Genomic_DNA"/>
</dbReference>
<feature type="domain" description="HTH merR-type" evidence="2">
    <location>
        <begin position="1"/>
        <end position="71"/>
    </location>
</feature>
<dbReference type="Proteomes" id="UP000225108">
    <property type="component" value="Unassembled WGS sequence"/>
</dbReference>
<dbReference type="PANTHER" id="PTHR30204">
    <property type="entry name" value="REDOX-CYCLING DRUG-SENSING TRANSCRIPTIONAL ACTIVATOR SOXR"/>
    <property type="match status" value="1"/>
</dbReference>
<dbReference type="InterPro" id="IPR012925">
    <property type="entry name" value="TipAS_dom"/>
</dbReference>
<dbReference type="GO" id="GO:0003700">
    <property type="term" value="F:DNA-binding transcription factor activity"/>
    <property type="evidence" value="ECO:0007669"/>
    <property type="project" value="InterPro"/>
</dbReference>
<dbReference type="GO" id="GO:0003677">
    <property type="term" value="F:DNA binding"/>
    <property type="evidence" value="ECO:0007669"/>
    <property type="project" value="UniProtKB-KW"/>
</dbReference>
<dbReference type="Gene3D" id="1.10.490.50">
    <property type="entry name" value="Antibiotic binding domain of TipA-like multidrug resistance regulators"/>
    <property type="match status" value="1"/>
</dbReference>
<organism evidence="3 4">
    <name type="scientific">Williamsia marianensis</name>
    <dbReference type="NCBI Taxonomy" id="85044"/>
    <lineage>
        <taxon>Bacteria</taxon>
        <taxon>Bacillati</taxon>
        <taxon>Actinomycetota</taxon>
        <taxon>Actinomycetes</taxon>
        <taxon>Mycobacteriales</taxon>
        <taxon>Nocardiaceae</taxon>
        <taxon>Williamsia</taxon>
    </lineage>
</organism>
<dbReference type="CDD" id="cd01106">
    <property type="entry name" value="HTH_TipAL-Mta"/>
    <property type="match status" value="1"/>
</dbReference>
<dbReference type="InterPro" id="IPR000551">
    <property type="entry name" value="MerR-type_HTH_dom"/>
</dbReference>
<dbReference type="Gene3D" id="1.10.1660.10">
    <property type="match status" value="1"/>
</dbReference>
<evidence type="ECO:0000256" key="1">
    <source>
        <dbReference type="ARBA" id="ARBA00023125"/>
    </source>
</evidence>
<evidence type="ECO:0000259" key="2">
    <source>
        <dbReference type="PROSITE" id="PS50937"/>
    </source>
</evidence>
<dbReference type="Pfam" id="PF13411">
    <property type="entry name" value="MerR_1"/>
    <property type="match status" value="1"/>
</dbReference>
<dbReference type="InterPro" id="IPR036244">
    <property type="entry name" value="TipA-like_antibiotic-bd"/>
</dbReference>
<dbReference type="PRINTS" id="PR00040">
    <property type="entry name" value="HTHMERR"/>
</dbReference>
<proteinExistence type="predicted"/>
<keyword evidence="1" id="KW-0238">DNA-binding</keyword>
<dbReference type="RefSeq" id="WP_099383612.1">
    <property type="nucleotide sequence ID" value="NZ_PEBD01000010.1"/>
</dbReference>
<dbReference type="InterPro" id="IPR047057">
    <property type="entry name" value="MerR_fam"/>
</dbReference>
<comment type="caution">
    <text evidence="3">The sequence shown here is derived from an EMBL/GenBank/DDBJ whole genome shotgun (WGS) entry which is preliminary data.</text>
</comment>
<dbReference type="PROSITE" id="PS00552">
    <property type="entry name" value="HTH_MERR_1"/>
    <property type="match status" value="1"/>
</dbReference>
<dbReference type="PROSITE" id="PS50937">
    <property type="entry name" value="HTH_MERR_2"/>
    <property type="match status" value="1"/>
</dbReference>
<sequence length="247" mass="27510">MDHPIGEIARSSGVTPRTLRHYEQIGLLLPSRTGAGGIRYYDSAAVVRLQRILILRELGLSLPRIADVLAGQQDPRTALGELLATLRSRRDTIDAQMSSVEHTITHLEKGLDIMPTDAFAGFDHTAHREEVGSRWGADAYETSNRWFRSLDDEQRADFAAEHRDIAAQWIELVDAGEDPSGERARHLATGHLEWLALSGATVSADYVRGLGQMYVDDERFGKNYAPSGVDHRRYAEFVRDALAFAVE</sequence>
<dbReference type="Pfam" id="PF07739">
    <property type="entry name" value="TipAS"/>
    <property type="match status" value="1"/>
</dbReference>
<dbReference type="SUPFAM" id="SSF46955">
    <property type="entry name" value="Putative DNA-binding domain"/>
    <property type="match status" value="1"/>
</dbReference>
<dbReference type="AlphaFoldDB" id="A0A2G3PHA4"/>
<dbReference type="SUPFAM" id="SSF89082">
    <property type="entry name" value="Antibiotic binding domain of TipA-like multidrug resistance regulators"/>
    <property type="match status" value="1"/>
</dbReference>
<name>A0A2G3PHA4_WILMA</name>
<accession>A0A2G3PHA4</accession>
<dbReference type="InterPro" id="IPR009061">
    <property type="entry name" value="DNA-bd_dom_put_sf"/>
</dbReference>